<name>D8RHV6_SELML</name>
<keyword evidence="3 6" id="KW-0808">Transferase</keyword>
<dbReference type="GO" id="GO:0042546">
    <property type="term" value="P:cell wall biogenesis"/>
    <property type="evidence" value="ECO:0007669"/>
    <property type="project" value="InterPro"/>
</dbReference>
<dbReference type="KEGG" id="smo:SELMODRAFT_451096"/>
<dbReference type="Pfam" id="PF03254">
    <property type="entry name" value="XG_FTase"/>
    <property type="match status" value="1"/>
</dbReference>
<dbReference type="EC" id="2.4.1.-" evidence="6"/>
<dbReference type="PANTHER" id="PTHR31889:SF75">
    <property type="entry name" value="FUCOSYLTRANSFERASE"/>
    <property type="match status" value="1"/>
</dbReference>
<evidence type="ECO:0000256" key="5">
    <source>
        <dbReference type="ARBA" id="ARBA00023316"/>
    </source>
</evidence>
<comment type="subcellular location">
    <subcellularLocation>
        <location evidence="6">Golgi apparatus</location>
        <location evidence="6">Golgi stack membrane</location>
        <topology evidence="6">Single-pass type II membrane protein</topology>
    </subcellularLocation>
</comment>
<dbReference type="Gramene" id="EFJ27986">
    <property type="protein sequence ID" value="EFJ27986"/>
    <property type="gene ID" value="SELMODRAFT_451096"/>
</dbReference>
<comment type="function">
    <text evidence="6">May be involved in cell wall biosynthesis.</text>
</comment>
<organism evidence="8">
    <name type="scientific">Selaginella moellendorffii</name>
    <name type="common">Spikemoss</name>
    <dbReference type="NCBI Taxonomy" id="88036"/>
    <lineage>
        <taxon>Eukaryota</taxon>
        <taxon>Viridiplantae</taxon>
        <taxon>Streptophyta</taxon>
        <taxon>Embryophyta</taxon>
        <taxon>Tracheophyta</taxon>
        <taxon>Lycopodiopsida</taxon>
        <taxon>Selaginellales</taxon>
        <taxon>Selaginellaceae</taxon>
        <taxon>Selaginella</taxon>
    </lineage>
</organism>
<dbReference type="OrthoDB" id="428346at2759"/>
<evidence type="ECO:0000256" key="4">
    <source>
        <dbReference type="ARBA" id="ARBA00023180"/>
    </source>
</evidence>
<keyword evidence="4" id="KW-0325">Glycoprotein</keyword>
<dbReference type="GO" id="GO:0071555">
    <property type="term" value="P:cell wall organization"/>
    <property type="evidence" value="ECO:0007669"/>
    <property type="project" value="UniProtKB-UniRule"/>
</dbReference>
<dbReference type="PANTHER" id="PTHR31889">
    <property type="entry name" value="FUCOSYLTRANSFERASE 2-RELATED"/>
    <property type="match status" value="1"/>
</dbReference>
<dbReference type="GO" id="GO:0009969">
    <property type="term" value="P:xyloglucan biosynthetic process"/>
    <property type="evidence" value="ECO:0000318"/>
    <property type="project" value="GO_Central"/>
</dbReference>
<dbReference type="InParanoid" id="D8RHV6"/>
<reference evidence="7 8" key="1">
    <citation type="journal article" date="2011" name="Science">
        <title>The Selaginella genome identifies genetic changes associated with the evolution of vascular plants.</title>
        <authorList>
            <person name="Banks J.A."/>
            <person name="Nishiyama T."/>
            <person name="Hasebe M."/>
            <person name="Bowman J.L."/>
            <person name="Gribskov M."/>
            <person name="dePamphilis C."/>
            <person name="Albert V.A."/>
            <person name="Aono N."/>
            <person name="Aoyama T."/>
            <person name="Ambrose B.A."/>
            <person name="Ashton N.W."/>
            <person name="Axtell M.J."/>
            <person name="Barker E."/>
            <person name="Barker M.S."/>
            <person name="Bennetzen J.L."/>
            <person name="Bonawitz N.D."/>
            <person name="Chapple C."/>
            <person name="Cheng C."/>
            <person name="Correa L.G."/>
            <person name="Dacre M."/>
            <person name="DeBarry J."/>
            <person name="Dreyer I."/>
            <person name="Elias M."/>
            <person name="Engstrom E.M."/>
            <person name="Estelle M."/>
            <person name="Feng L."/>
            <person name="Finet C."/>
            <person name="Floyd S.K."/>
            <person name="Frommer W.B."/>
            <person name="Fujita T."/>
            <person name="Gramzow L."/>
            <person name="Gutensohn M."/>
            <person name="Harholt J."/>
            <person name="Hattori M."/>
            <person name="Heyl A."/>
            <person name="Hirai T."/>
            <person name="Hiwatashi Y."/>
            <person name="Ishikawa M."/>
            <person name="Iwata M."/>
            <person name="Karol K.G."/>
            <person name="Koehler B."/>
            <person name="Kolukisaoglu U."/>
            <person name="Kubo M."/>
            <person name="Kurata T."/>
            <person name="Lalonde S."/>
            <person name="Li K."/>
            <person name="Li Y."/>
            <person name="Litt A."/>
            <person name="Lyons E."/>
            <person name="Manning G."/>
            <person name="Maruyama T."/>
            <person name="Michael T.P."/>
            <person name="Mikami K."/>
            <person name="Miyazaki S."/>
            <person name="Morinaga S."/>
            <person name="Murata T."/>
            <person name="Mueller-Roeber B."/>
            <person name="Nelson D.R."/>
            <person name="Obara M."/>
            <person name="Oguri Y."/>
            <person name="Olmstead R.G."/>
            <person name="Onodera N."/>
            <person name="Petersen B.L."/>
            <person name="Pils B."/>
            <person name="Prigge M."/>
            <person name="Rensing S.A."/>
            <person name="Riano-Pachon D.M."/>
            <person name="Roberts A.W."/>
            <person name="Sato Y."/>
            <person name="Scheller H.V."/>
            <person name="Schulz B."/>
            <person name="Schulz C."/>
            <person name="Shakirov E.V."/>
            <person name="Shibagaki N."/>
            <person name="Shinohara N."/>
            <person name="Shippen D.E."/>
            <person name="Soerensen I."/>
            <person name="Sotooka R."/>
            <person name="Sugimoto N."/>
            <person name="Sugita M."/>
            <person name="Sumikawa N."/>
            <person name="Tanurdzic M."/>
            <person name="Theissen G."/>
            <person name="Ulvskov P."/>
            <person name="Wakazuki S."/>
            <person name="Weng J.K."/>
            <person name="Willats W.W."/>
            <person name="Wipf D."/>
            <person name="Wolf P.G."/>
            <person name="Yang L."/>
            <person name="Zimmer A.D."/>
            <person name="Zhu Q."/>
            <person name="Mitros T."/>
            <person name="Hellsten U."/>
            <person name="Loque D."/>
            <person name="Otillar R."/>
            <person name="Salamov A."/>
            <person name="Schmutz J."/>
            <person name="Shapiro H."/>
            <person name="Lindquist E."/>
            <person name="Lucas S."/>
            <person name="Rokhsar D."/>
            <person name="Grigoriev I.V."/>
        </authorList>
    </citation>
    <scope>NUCLEOTIDE SEQUENCE [LARGE SCALE GENOMIC DNA]</scope>
</reference>
<evidence type="ECO:0000256" key="1">
    <source>
        <dbReference type="ARBA" id="ARBA00010481"/>
    </source>
</evidence>
<dbReference type="GO" id="GO:0008107">
    <property type="term" value="F:galactoside 2-alpha-L-fucosyltransferase activity"/>
    <property type="evidence" value="ECO:0007669"/>
    <property type="project" value="InterPro"/>
</dbReference>
<dbReference type="InterPro" id="IPR004938">
    <property type="entry name" value="XG_FTase"/>
</dbReference>
<dbReference type="GeneID" id="9632722"/>
<dbReference type="Gene3D" id="3.40.50.11350">
    <property type="match status" value="1"/>
</dbReference>
<accession>D8RHV6</accession>
<keyword evidence="8" id="KW-1185">Reference proteome</keyword>
<dbReference type="GO" id="GO:0032580">
    <property type="term" value="C:Golgi cisterna membrane"/>
    <property type="evidence" value="ECO:0007669"/>
    <property type="project" value="UniProtKB-SubCell"/>
</dbReference>
<dbReference type="OMA" id="ANPVWHA"/>
<evidence type="ECO:0000256" key="3">
    <source>
        <dbReference type="ARBA" id="ARBA00022679"/>
    </source>
</evidence>
<gene>
    <name evidence="7" type="primary">GT37A3-2</name>
    <name evidence="7" type="ORF">SELMODRAFT_451096</name>
</gene>
<keyword evidence="6" id="KW-0333">Golgi apparatus</keyword>
<keyword evidence="2 6" id="KW-0328">Glycosyltransferase</keyword>
<comment type="similarity">
    <text evidence="1 6">Belongs to the glycosyltransferase 37 family.</text>
</comment>
<evidence type="ECO:0000313" key="7">
    <source>
        <dbReference type="EMBL" id="EFJ27986.1"/>
    </source>
</evidence>
<evidence type="ECO:0000256" key="6">
    <source>
        <dbReference type="RuleBase" id="RU367004"/>
    </source>
</evidence>
<dbReference type="Gene3D" id="3.40.50.11340">
    <property type="match status" value="1"/>
</dbReference>
<dbReference type="Proteomes" id="UP000001514">
    <property type="component" value="Unassembled WGS sequence"/>
</dbReference>
<dbReference type="HOGENOM" id="CLU_001992_2_2_1"/>
<dbReference type="EMBL" id="GL377580">
    <property type="protein sequence ID" value="EFJ27986.1"/>
    <property type="molecule type" value="Genomic_DNA"/>
</dbReference>
<keyword evidence="5 6" id="KW-0961">Cell wall biogenesis/degradation</keyword>
<proteinExistence type="inferred from homology"/>
<evidence type="ECO:0000256" key="2">
    <source>
        <dbReference type="ARBA" id="ARBA00022676"/>
    </source>
</evidence>
<evidence type="ECO:0000313" key="8">
    <source>
        <dbReference type="Proteomes" id="UP000001514"/>
    </source>
</evidence>
<protein>
    <recommendedName>
        <fullName evidence="6">Fucosyltransferase</fullName>
        <ecNumber evidence="6">2.4.1.-</ecNumber>
    </recommendedName>
</protein>
<dbReference type="AlphaFoldDB" id="D8RHV6"/>
<sequence length="471" mass="54069">MASRALLSSVITAMLFVMIFSRRSTRLPSFQHMSQNAICVSRSHHSYMMKPSRVLSVPPAFSSALAEYEKMHSKCYHSLKQSITNPAAGGSCKYLVHYELDGLGNRLLGLVSTFVFSLLTNRVLLIDPKGQSAKLLCEPFANSSWLVPQEFPHFHLDQAQSLEKAVQSKKFGSMVHVWVASLHRDQDIFHHQVRSKLKNVTWISLTSNLYFVPRLFTFPEFWKPLMSLFPDVRMAFTHLTRYLLLPQDHVWEKIVRFDSTYLSGPGKQLGIQIRLHHRDDPGEFDQRSFDRILECLIGKEFLPMMMNSTTEIISAHPPKRIKVFVASLQGRYFQELKQMYLKYPSVDGSLVQIYTFSQEGVQNESIQQATNALAEMWLLGFSDVLVTSSSSTFGYIAQGIAGVRPYVLHIRPEDLKNCSLPACSRRLSPAPCNHQPYFEEEENLERSTEHLQWMNVHIRRCQDNWHGVQIV</sequence>